<reference evidence="6 7" key="1">
    <citation type="submission" date="2020-08" db="EMBL/GenBank/DDBJ databases">
        <title>Genomic Encyclopedia of Type Strains, Phase IV (KMG-IV): sequencing the most valuable type-strain genomes for metagenomic binning, comparative biology and taxonomic classification.</title>
        <authorList>
            <person name="Goeker M."/>
        </authorList>
    </citation>
    <scope>NUCLEOTIDE SEQUENCE [LARGE SCALE GENOMIC DNA]</scope>
    <source>
        <strain evidence="6 7">DSM 27568</strain>
    </source>
</reference>
<evidence type="ECO:0000256" key="3">
    <source>
        <dbReference type="HAMAP-Rule" id="MF_02071"/>
    </source>
</evidence>
<dbReference type="Proteomes" id="UP000561459">
    <property type="component" value="Unassembled WGS sequence"/>
</dbReference>
<dbReference type="InterPro" id="IPR009009">
    <property type="entry name" value="RlpA-like_DPBB"/>
</dbReference>
<dbReference type="EMBL" id="JACIDY010000006">
    <property type="protein sequence ID" value="MBB3940895.1"/>
    <property type="molecule type" value="Genomic_DNA"/>
</dbReference>
<dbReference type="EC" id="4.2.2.-" evidence="3"/>
<evidence type="ECO:0000259" key="5">
    <source>
        <dbReference type="Pfam" id="PF03330"/>
    </source>
</evidence>
<dbReference type="Pfam" id="PF03330">
    <property type="entry name" value="DPBB_1"/>
    <property type="match status" value="1"/>
</dbReference>
<evidence type="ECO:0000256" key="2">
    <source>
        <dbReference type="ARBA" id="ARBA00023316"/>
    </source>
</evidence>
<sequence>MALIAATMLAACGGHYRPVTDTPVRIGPPYTVRGTTYVPAAEPSYDMLGYASWYGSESGNRVTNGEKFRPGWITGAHTTLPLPTYVEVTSLTSGKRILVRLNDRGPFSSRTRIIDLSRGAAELLGMRERGRGPVRVCVAQPSERDRAALRKGKTAAELAPLPPSVLAALRERFVRGVGPL</sequence>
<organism evidence="6 7">
    <name type="scientific">Novosphingobium fluoreni</name>
    <dbReference type="NCBI Taxonomy" id="1391222"/>
    <lineage>
        <taxon>Bacteria</taxon>
        <taxon>Pseudomonadati</taxon>
        <taxon>Pseudomonadota</taxon>
        <taxon>Alphaproteobacteria</taxon>
        <taxon>Sphingomonadales</taxon>
        <taxon>Sphingomonadaceae</taxon>
        <taxon>Novosphingobium</taxon>
    </lineage>
</organism>
<accession>A0A7W6C2E5</accession>
<comment type="caution">
    <text evidence="6">The sequence shown here is derived from an EMBL/GenBank/DDBJ whole genome shotgun (WGS) entry which is preliminary data.</text>
</comment>
<evidence type="ECO:0000256" key="1">
    <source>
        <dbReference type="ARBA" id="ARBA00023239"/>
    </source>
</evidence>
<dbReference type="RefSeq" id="WP_246388679.1">
    <property type="nucleotide sequence ID" value="NZ_JACIDY010000006.1"/>
</dbReference>
<keyword evidence="7" id="KW-1185">Reference proteome</keyword>
<dbReference type="AlphaFoldDB" id="A0A7W6C2E5"/>
<dbReference type="InterPro" id="IPR036908">
    <property type="entry name" value="RlpA-like_sf"/>
</dbReference>
<keyword evidence="1 3" id="KW-0456">Lyase</keyword>
<dbReference type="CDD" id="cd22268">
    <property type="entry name" value="DPBB_RlpA-like"/>
    <property type="match status" value="1"/>
</dbReference>
<evidence type="ECO:0000313" key="6">
    <source>
        <dbReference type="EMBL" id="MBB3940895.1"/>
    </source>
</evidence>
<gene>
    <name evidence="3" type="primary">rlpA</name>
    <name evidence="6" type="ORF">GGR39_002558</name>
</gene>
<comment type="similarity">
    <text evidence="3 4">Belongs to the RlpA family.</text>
</comment>
<dbReference type="PANTHER" id="PTHR34183">
    <property type="entry name" value="ENDOLYTIC PEPTIDOGLYCAN TRANSGLYCOSYLASE RLPA"/>
    <property type="match status" value="1"/>
</dbReference>
<dbReference type="NCBIfam" id="TIGR00413">
    <property type="entry name" value="rlpA"/>
    <property type="match status" value="1"/>
</dbReference>
<keyword evidence="6" id="KW-0449">Lipoprotein</keyword>
<dbReference type="PANTHER" id="PTHR34183:SF1">
    <property type="entry name" value="ENDOLYTIC PEPTIDOGLYCAN TRANSGLYCOSYLASE RLPA"/>
    <property type="match status" value="1"/>
</dbReference>
<name>A0A7W6C2E5_9SPHN</name>
<evidence type="ECO:0000256" key="4">
    <source>
        <dbReference type="RuleBase" id="RU003495"/>
    </source>
</evidence>
<dbReference type="InterPro" id="IPR034718">
    <property type="entry name" value="RlpA"/>
</dbReference>
<proteinExistence type="inferred from homology"/>
<keyword evidence="2 3" id="KW-0961">Cell wall biogenesis/degradation</keyword>
<dbReference type="GO" id="GO:0000270">
    <property type="term" value="P:peptidoglycan metabolic process"/>
    <property type="evidence" value="ECO:0007669"/>
    <property type="project" value="UniProtKB-UniRule"/>
</dbReference>
<comment type="function">
    <text evidence="3">Lytic transglycosylase with a strong preference for naked glycan strands that lack stem peptides.</text>
</comment>
<dbReference type="GO" id="GO:0009279">
    <property type="term" value="C:cell outer membrane"/>
    <property type="evidence" value="ECO:0007669"/>
    <property type="project" value="TreeGrafter"/>
</dbReference>
<feature type="domain" description="RlpA-like protein double-psi beta-barrel" evidence="5">
    <location>
        <begin position="49"/>
        <end position="136"/>
    </location>
</feature>
<dbReference type="Gene3D" id="2.40.40.10">
    <property type="entry name" value="RlpA-like domain"/>
    <property type="match status" value="1"/>
</dbReference>
<dbReference type="InterPro" id="IPR012997">
    <property type="entry name" value="RplA"/>
</dbReference>
<dbReference type="GO" id="GO:0008932">
    <property type="term" value="F:lytic endotransglycosylase activity"/>
    <property type="evidence" value="ECO:0007669"/>
    <property type="project" value="UniProtKB-UniRule"/>
</dbReference>
<protein>
    <recommendedName>
        <fullName evidence="3">Endolytic peptidoglycan transglycosylase RlpA</fullName>
        <ecNumber evidence="3">4.2.2.-</ecNumber>
    </recommendedName>
</protein>
<evidence type="ECO:0000313" key="7">
    <source>
        <dbReference type="Proteomes" id="UP000561459"/>
    </source>
</evidence>
<dbReference type="SUPFAM" id="SSF50685">
    <property type="entry name" value="Barwin-like endoglucanases"/>
    <property type="match status" value="1"/>
</dbReference>
<dbReference type="HAMAP" id="MF_02071">
    <property type="entry name" value="RlpA"/>
    <property type="match status" value="1"/>
</dbReference>
<dbReference type="GO" id="GO:0071555">
    <property type="term" value="P:cell wall organization"/>
    <property type="evidence" value="ECO:0007669"/>
    <property type="project" value="UniProtKB-KW"/>
</dbReference>